<keyword evidence="3" id="KW-1185">Reference proteome</keyword>
<evidence type="ECO:0008006" key="4">
    <source>
        <dbReference type="Google" id="ProtNLM"/>
    </source>
</evidence>
<name>A0A4Y8IN57_9BACI</name>
<dbReference type="AlphaFoldDB" id="A0A4Y8IN57"/>
<dbReference type="OrthoDB" id="2428517at2"/>
<dbReference type="PROSITE" id="PS51257">
    <property type="entry name" value="PROKAR_LIPOPROTEIN"/>
    <property type="match status" value="1"/>
</dbReference>
<dbReference type="RefSeq" id="WP_134339967.1">
    <property type="nucleotide sequence ID" value="NZ_SOPW01000007.1"/>
</dbReference>
<comment type="caution">
    <text evidence="2">The sequence shown here is derived from an EMBL/GenBank/DDBJ whole genome shotgun (WGS) entry which is preliminary data.</text>
</comment>
<sequence length="170" mass="19748">MKKFLFLLIILIMLQPIQSFALSCAGPEPVEEAFERYDGVIVGTVDKIFTKNKGMQVVLVKVSKSFKGVKQNWIFVEEDTSWGDRSREGEEYLYFLRDKRGDWENSLCSQTRHMNKAKDDLNYLNQLETIQLEQVDKPDDPFLDWPKVGGVSALTLIFVGLIFKIYKHYK</sequence>
<dbReference type="Gene3D" id="2.40.50.120">
    <property type="match status" value="1"/>
</dbReference>
<accession>A0A4Y8IN57</accession>
<evidence type="ECO:0000313" key="3">
    <source>
        <dbReference type="Proteomes" id="UP000297975"/>
    </source>
</evidence>
<proteinExistence type="predicted"/>
<feature type="signal peptide" evidence="1">
    <location>
        <begin position="1"/>
        <end position="21"/>
    </location>
</feature>
<protein>
    <recommendedName>
        <fullName evidence="4">CbiN domain protein</fullName>
    </recommendedName>
</protein>
<feature type="chain" id="PRO_5021324301" description="CbiN domain protein" evidence="1">
    <location>
        <begin position="22"/>
        <end position="170"/>
    </location>
</feature>
<dbReference type="EMBL" id="SOPW01000007">
    <property type="protein sequence ID" value="TFB21822.1"/>
    <property type="molecule type" value="Genomic_DNA"/>
</dbReference>
<dbReference type="Proteomes" id="UP000297975">
    <property type="component" value="Unassembled WGS sequence"/>
</dbReference>
<evidence type="ECO:0000256" key="1">
    <source>
        <dbReference type="SAM" id="SignalP"/>
    </source>
</evidence>
<gene>
    <name evidence="2" type="ORF">E3U55_08345</name>
</gene>
<organism evidence="2 3">
    <name type="scientific">Filobacillus milosensis</name>
    <dbReference type="NCBI Taxonomy" id="94137"/>
    <lineage>
        <taxon>Bacteria</taxon>
        <taxon>Bacillati</taxon>
        <taxon>Bacillota</taxon>
        <taxon>Bacilli</taxon>
        <taxon>Bacillales</taxon>
        <taxon>Bacillaceae</taxon>
        <taxon>Filobacillus</taxon>
    </lineage>
</organism>
<evidence type="ECO:0000313" key="2">
    <source>
        <dbReference type="EMBL" id="TFB21822.1"/>
    </source>
</evidence>
<keyword evidence="1" id="KW-0732">Signal</keyword>
<dbReference type="InterPro" id="IPR008993">
    <property type="entry name" value="TIMP-like_OB-fold"/>
</dbReference>
<dbReference type="SUPFAM" id="SSF50242">
    <property type="entry name" value="TIMP-like"/>
    <property type="match status" value="1"/>
</dbReference>
<reference evidence="2 3" key="1">
    <citation type="submission" date="2019-03" db="EMBL/GenBank/DDBJ databases">
        <authorList>
            <person name="He R.-H."/>
        </authorList>
    </citation>
    <scope>NUCLEOTIDE SEQUENCE [LARGE SCALE GENOMIC DNA]</scope>
    <source>
        <strain evidence="3">SH 714</strain>
    </source>
</reference>